<dbReference type="Proteomes" id="UP000014629">
    <property type="component" value="Unassembled WGS sequence"/>
</dbReference>
<reference evidence="1 2" key="1">
    <citation type="submission" date="2013-02" db="EMBL/GenBank/DDBJ databases">
        <title>Draft Genome Sequence of Streptomyces aurantiacus, Which Produces Setomimycin.</title>
        <authorList>
            <person name="Gruening B.A."/>
            <person name="Praeg A."/>
            <person name="Erxleben A."/>
            <person name="Guenther S."/>
            <person name="Mueller M."/>
        </authorList>
    </citation>
    <scope>NUCLEOTIDE SEQUENCE [LARGE SCALE GENOMIC DNA]</scope>
    <source>
        <strain evidence="1 2">JA 4570</strain>
    </source>
</reference>
<gene>
    <name evidence="1" type="ORF">STRAU_0292</name>
</gene>
<proteinExistence type="predicted"/>
<evidence type="ECO:0000313" key="1">
    <source>
        <dbReference type="EMBL" id="EPH46628.1"/>
    </source>
</evidence>
<keyword evidence="2" id="KW-1185">Reference proteome</keyword>
<organism evidence="1 2">
    <name type="scientific">Streptomyces aurantiacus JA 4570</name>
    <dbReference type="NCBI Taxonomy" id="1286094"/>
    <lineage>
        <taxon>Bacteria</taxon>
        <taxon>Bacillati</taxon>
        <taxon>Actinomycetota</taxon>
        <taxon>Actinomycetes</taxon>
        <taxon>Kitasatosporales</taxon>
        <taxon>Streptomycetaceae</taxon>
        <taxon>Streptomyces</taxon>
        <taxon>Streptomyces aurantiacus group</taxon>
    </lineage>
</organism>
<comment type="caution">
    <text evidence="1">The sequence shown here is derived from an EMBL/GenBank/DDBJ whole genome shotgun (WGS) entry which is preliminary data.</text>
</comment>
<dbReference type="AlphaFoldDB" id="S3ZTY5"/>
<accession>S3ZTY5</accession>
<protein>
    <submittedName>
        <fullName evidence="1">Uncharacterized protein</fullName>
    </submittedName>
</protein>
<dbReference type="EMBL" id="AOPZ01000010">
    <property type="protein sequence ID" value="EPH46628.1"/>
    <property type="molecule type" value="Genomic_DNA"/>
</dbReference>
<name>S3ZTY5_9ACTN</name>
<evidence type="ECO:0000313" key="2">
    <source>
        <dbReference type="Proteomes" id="UP000014629"/>
    </source>
</evidence>
<sequence length="38" mass="4116">MGEVAGSRCTQAGLRGQLQSLFRARVNSHRASSPWSGR</sequence>